<feature type="chain" id="PRO_5019301962" description="FAD-binding PCMH-type domain-containing protein" evidence="3">
    <location>
        <begin position="24"/>
        <end position="582"/>
    </location>
</feature>
<dbReference type="AlphaFoldDB" id="A0A439DKG9"/>
<dbReference type="InterPro" id="IPR050432">
    <property type="entry name" value="FAD-linked_Oxidoreductases_BP"/>
</dbReference>
<evidence type="ECO:0000259" key="4">
    <source>
        <dbReference type="PROSITE" id="PS51387"/>
    </source>
</evidence>
<proteinExistence type="inferred from homology"/>
<dbReference type="Pfam" id="PF08031">
    <property type="entry name" value="BBE"/>
    <property type="match status" value="1"/>
</dbReference>
<dbReference type="PANTHER" id="PTHR13878:SF91">
    <property type="entry name" value="FAD BINDING DOMAIN PROTEIN (AFU_ORTHOLOGUE AFUA_6G12070)-RELATED"/>
    <property type="match status" value="1"/>
</dbReference>
<comment type="caution">
    <text evidence="5">The sequence shown here is derived from an EMBL/GenBank/DDBJ whole genome shotgun (WGS) entry which is preliminary data.</text>
</comment>
<evidence type="ECO:0000256" key="3">
    <source>
        <dbReference type="SAM" id="SignalP"/>
    </source>
</evidence>
<dbReference type="Pfam" id="PF01565">
    <property type="entry name" value="FAD_binding_4"/>
    <property type="match status" value="1"/>
</dbReference>
<evidence type="ECO:0000313" key="6">
    <source>
        <dbReference type="Proteomes" id="UP000286045"/>
    </source>
</evidence>
<evidence type="ECO:0000256" key="1">
    <source>
        <dbReference type="ARBA" id="ARBA00005466"/>
    </source>
</evidence>
<sequence>MYSITGILLFAGCFLSNTLSVSADSFSSDCRCIPGDKCWPSQQKWSRLNATVHGRLIAAAPLASVCHAPNYDEAACKALGDVWGLPQAHYPNPVEIMAPEWQNYTCDPFTPKSTPCELGNYASYSINVSSPADIIEGLKFANQNNVRLVIKNTGHDYLGKSTGRGALSLWTHHMKSIDFLDYRSSGYTGPAVKLGAGSQAFEIYAAVSEKGLRIVGGECATVGIAGGFLQGGGHSTLSSAHGMAADQILEWEAITANGTHVIASPTKNKDLYWALSGGGGGTYAVVVSVTVKAYKDGPVGGAYMQFNKTGNTEEAFWKGVEEFHAALPAIVDSGSTAVYFLSNDSFTIAAVTSPGKSTAEVTALLQPFTSKIRDLKIPSTLTTTLSKGFLEHFDRYLGPLPYGLPIVNAINITLASRLIPRQIVETPASNSALIDALKLSVHPGGGFVTGGIAVNVAHSVAKNTPSSNAVLPAWRDAILTTLAFAPWDYKGTLQNNNDAQDYLLDVTMPALKSLAPDAGAYLNEANRLQEADWKESFYGPNYDILAAIKKKHDPRDLFYAPTAVGSDAWVPDKDGRLCRARS</sequence>
<dbReference type="InterPro" id="IPR006094">
    <property type="entry name" value="Oxid_FAD_bind_N"/>
</dbReference>
<dbReference type="EMBL" id="RYZI01000002">
    <property type="protein sequence ID" value="RWA14873.1"/>
    <property type="molecule type" value="Genomic_DNA"/>
</dbReference>
<dbReference type="PANTHER" id="PTHR13878">
    <property type="entry name" value="GULONOLACTONE OXIDASE"/>
    <property type="match status" value="1"/>
</dbReference>
<dbReference type="STRING" id="363999.A0A439DKG9"/>
<feature type="signal peptide" evidence="3">
    <location>
        <begin position="1"/>
        <end position="23"/>
    </location>
</feature>
<dbReference type="PROSITE" id="PS51387">
    <property type="entry name" value="FAD_PCMH"/>
    <property type="match status" value="1"/>
</dbReference>
<feature type="domain" description="FAD-binding PCMH-type" evidence="4">
    <location>
        <begin position="118"/>
        <end position="296"/>
    </location>
</feature>
<dbReference type="InterPro" id="IPR016169">
    <property type="entry name" value="FAD-bd_PCMH_sub2"/>
</dbReference>
<gene>
    <name evidence="5" type="ORF">EKO27_g213</name>
</gene>
<dbReference type="SUPFAM" id="SSF56176">
    <property type="entry name" value="FAD-binding/transporter-associated domain-like"/>
    <property type="match status" value="1"/>
</dbReference>
<dbReference type="InterPro" id="IPR036318">
    <property type="entry name" value="FAD-bd_PCMH-like_sf"/>
</dbReference>
<reference evidence="5 6" key="1">
    <citation type="submission" date="2018-12" db="EMBL/GenBank/DDBJ databases">
        <title>Draft genome sequence of Xylaria grammica IHI A82.</title>
        <authorList>
            <person name="Buettner E."/>
            <person name="Kellner H."/>
        </authorList>
    </citation>
    <scope>NUCLEOTIDE SEQUENCE [LARGE SCALE GENOMIC DNA]</scope>
    <source>
        <strain evidence="5 6">IHI A82</strain>
    </source>
</reference>
<dbReference type="GO" id="GO:0016491">
    <property type="term" value="F:oxidoreductase activity"/>
    <property type="evidence" value="ECO:0007669"/>
    <property type="project" value="UniProtKB-KW"/>
</dbReference>
<dbReference type="Gene3D" id="3.30.465.10">
    <property type="match status" value="2"/>
</dbReference>
<protein>
    <recommendedName>
        <fullName evidence="4">FAD-binding PCMH-type domain-containing protein</fullName>
    </recommendedName>
</protein>
<keyword evidence="2" id="KW-0560">Oxidoreductase</keyword>
<dbReference type="GO" id="GO:0071949">
    <property type="term" value="F:FAD binding"/>
    <property type="evidence" value="ECO:0007669"/>
    <property type="project" value="InterPro"/>
</dbReference>
<dbReference type="InterPro" id="IPR016166">
    <property type="entry name" value="FAD-bd_PCMH"/>
</dbReference>
<dbReference type="InterPro" id="IPR012951">
    <property type="entry name" value="BBE"/>
</dbReference>
<accession>A0A439DKG9</accession>
<comment type="similarity">
    <text evidence="1">Belongs to the oxygen-dependent FAD-linked oxidoreductase family.</text>
</comment>
<name>A0A439DKG9_9PEZI</name>
<evidence type="ECO:0000256" key="2">
    <source>
        <dbReference type="ARBA" id="ARBA00023002"/>
    </source>
</evidence>
<dbReference type="Proteomes" id="UP000286045">
    <property type="component" value="Unassembled WGS sequence"/>
</dbReference>
<organism evidence="5 6">
    <name type="scientific">Xylaria grammica</name>
    <dbReference type="NCBI Taxonomy" id="363999"/>
    <lineage>
        <taxon>Eukaryota</taxon>
        <taxon>Fungi</taxon>
        <taxon>Dikarya</taxon>
        <taxon>Ascomycota</taxon>
        <taxon>Pezizomycotina</taxon>
        <taxon>Sordariomycetes</taxon>
        <taxon>Xylariomycetidae</taxon>
        <taxon>Xylariales</taxon>
        <taxon>Xylariaceae</taxon>
        <taxon>Xylaria</taxon>
    </lineage>
</organism>
<keyword evidence="6" id="KW-1185">Reference proteome</keyword>
<keyword evidence="3" id="KW-0732">Signal</keyword>
<evidence type="ECO:0000313" key="5">
    <source>
        <dbReference type="EMBL" id="RWA14873.1"/>
    </source>
</evidence>